<name>A0A7W4TQ15_KINRA</name>
<feature type="compositionally biased region" description="Low complexity" evidence="1">
    <location>
        <begin position="1"/>
        <end position="24"/>
    </location>
</feature>
<reference evidence="3 4" key="1">
    <citation type="submission" date="2020-08" db="EMBL/GenBank/DDBJ databases">
        <title>The Agave Microbiome: Exploring the role of microbial communities in plant adaptations to desert environments.</title>
        <authorList>
            <person name="Partida-Martinez L.P."/>
        </authorList>
    </citation>
    <scope>NUCLEOTIDE SEQUENCE [LARGE SCALE GENOMIC DNA]</scope>
    <source>
        <strain evidence="3 4">AS2.23</strain>
    </source>
</reference>
<dbReference type="Proteomes" id="UP000533269">
    <property type="component" value="Unassembled WGS sequence"/>
</dbReference>
<feature type="transmembrane region" description="Helical" evidence="2">
    <location>
        <begin position="202"/>
        <end position="223"/>
    </location>
</feature>
<evidence type="ECO:0000256" key="2">
    <source>
        <dbReference type="SAM" id="Phobius"/>
    </source>
</evidence>
<organism evidence="3 4">
    <name type="scientific">Kineococcus radiotolerans</name>
    <dbReference type="NCBI Taxonomy" id="131568"/>
    <lineage>
        <taxon>Bacteria</taxon>
        <taxon>Bacillati</taxon>
        <taxon>Actinomycetota</taxon>
        <taxon>Actinomycetes</taxon>
        <taxon>Kineosporiales</taxon>
        <taxon>Kineosporiaceae</taxon>
        <taxon>Kineococcus</taxon>
    </lineage>
</organism>
<accession>A0A7W4TQ15</accession>
<keyword evidence="2" id="KW-1133">Transmembrane helix</keyword>
<comment type="caution">
    <text evidence="3">The sequence shown here is derived from an EMBL/GenBank/DDBJ whole genome shotgun (WGS) entry which is preliminary data.</text>
</comment>
<keyword evidence="2" id="KW-0812">Transmembrane</keyword>
<protein>
    <recommendedName>
        <fullName evidence="5">Phosphoesterase PA-phosphatase related</fullName>
    </recommendedName>
</protein>
<feature type="transmembrane region" description="Helical" evidence="2">
    <location>
        <begin position="157"/>
        <end position="182"/>
    </location>
</feature>
<feature type="region of interest" description="Disordered" evidence="1">
    <location>
        <begin position="1"/>
        <end position="31"/>
    </location>
</feature>
<proteinExistence type="predicted"/>
<dbReference type="AlphaFoldDB" id="A0A7W4TQ15"/>
<evidence type="ECO:0000313" key="3">
    <source>
        <dbReference type="EMBL" id="MBB2902999.1"/>
    </source>
</evidence>
<keyword evidence="2" id="KW-0472">Membrane</keyword>
<evidence type="ECO:0000256" key="1">
    <source>
        <dbReference type="SAM" id="MobiDB-lite"/>
    </source>
</evidence>
<feature type="transmembrane region" description="Helical" evidence="2">
    <location>
        <begin position="132"/>
        <end position="150"/>
    </location>
</feature>
<sequence length="224" mass="22955">MELSPVPSGADVAPGPVGPVAHPGGHPGGPRREALARLVSEVTSPPRVMALVQTLVAFDSCTTTRRAVGLSAWTAGTTALLPDLFVRWGAARGHWSDREVSRRHQRAVPILFGLVSCAVGLTGLHVLDAPDAMTAAVWAPIAAVPAFLAVNHSWTKLSLHVGCLAGGVVLTTATHGPAVLLVGVPALAATAWSRRELGHHTVGQLLLGGVIGAGTTAAVHLALR</sequence>
<dbReference type="EMBL" id="JACHVY010000004">
    <property type="protein sequence ID" value="MBB2902999.1"/>
    <property type="molecule type" value="Genomic_DNA"/>
</dbReference>
<evidence type="ECO:0008006" key="5">
    <source>
        <dbReference type="Google" id="ProtNLM"/>
    </source>
</evidence>
<dbReference type="RefSeq" id="WP_183392629.1">
    <property type="nucleotide sequence ID" value="NZ_JACHVY010000004.1"/>
</dbReference>
<gene>
    <name evidence="3" type="ORF">FHR75_003835</name>
</gene>
<feature type="transmembrane region" description="Helical" evidence="2">
    <location>
        <begin position="107"/>
        <end position="126"/>
    </location>
</feature>
<evidence type="ECO:0000313" key="4">
    <source>
        <dbReference type="Proteomes" id="UP000533269"/>
    </source>
</evidence>
<reference evidence="3 4" key="2">
    <citation type="submission" date="2020-08" db="EMBL/GenBank/DDBJ databases">
        <authorList>
            <person name="Partida-Martinez L."/>
            <person name="Huntemann M."/>
            <person name="Clum A."/>
            <person name="Wang J."/>
            <person name="Palaniappan K."/>
            <person name="Ritter S."/>
            <person name="Chen I.-M."/>
            <person name="Stamatis D."/>
            <person name="Reddy T."/>
            <person name="O'Malley R."/>
            <person name="Daum C."/>
            <person name="Shapiro N."/>
            <person name="Ivanova N."/>
            <person name="Kyrpides N."/>
            <person name="Woyke T."/>
        </authorList>
    </citation>
    <scope>NUCLEOTIDE SEQUENCE [LARGE SCALE GENOMIC DNA]</scope>
    <source>
        <strain evidence="3 4">AS2.23</strain>
    </source>
</reference>